<feature type="non-terminal residue" evidence="2">
    <location>
        <position position="67"/>
    </location>
</feature>
<gene>
    <name evidence="2" type="ORF">Micbo1qcDRAFT_161818</name>
</gene>
<evidence type="ECO:0000313" key="2">
    <source>
        <dbReference type="EMBL" id="KXJ91789.1"/>
    </source>
</evidence>
<organism evidence="2 3">
    <name type="scientific">Microdochium bolleyi</name>
    <dbReference type="NCBI Taxonomy" id="196109"/>
    <lineage>
        <taxon>Eukaryota</taxon>
        <taxon>Fungi</taxon>
        <taxon>Dikarya</taxon>
        <taxon>Ascomycota</taxon>
        <taxon>Pezizomycotina</taxon>
        <taxon>Sordariomycetes</taxon>
        <taxon>Xylariomycetidae</taxon>
        <taxon>Xylariales</taxon>
        <taxon>Microdochiaceae</taxon>
        <taxon>Microdochium</taxon>
    </lineage>
</organism>
<dbReference type="InParanoid" id="A0A136J3X1"/>
<sequence>MGGCWSVSGLEERSVDVSEASSPDEKEPLDERRGETEDAELGECGLEPWRRRLGVGDFRPASRLAAG</sequence>
<feature type="compositionally biased region" description="Basic and acidic residues" evidence="1">
    <location>
        <begin position="23"/>
        <end position="36"/>
    </location>
</feature>
<dbReference type="AlphaFoldDB" id="A0A136J3X1"/>
<proteinExistence type="predicted"/>
<protein>
    <submittedName>
        <fullName evidence="2">Uncharacterized protein</fullName>
    </submittedName>
</protein>
<evidence type="ECO:0000256" key="1">
    <source>
        <dbReference type="SAM" id="MobiDB-lite"/>
    </source>
</evidence>
<accession>A0A136J3X1</accession>
<name>A0A136J3X1_9PEZI</name>
<dbReference type="EMBL" id="KQ964249">
    <property type="protein sequence ID" value="KXJ91789.1"/>
    <property type="molecule type" value="Genomic_DNA"/>
</dbReference>
<keyword evidence="3" id="KW-1185">Reference proteome</keyword>
<evidence type="ECO:0000313" key="3">
    <source>
        <dbReference type="Proteomes" id="UP000070501"/>
    </source>
</evidence>
<dbReference type="Proteomes" id="UP000070501">
    <property type="component" value="Unassembled WGS sequence"/>
</dbReference>
<feature type="region of interest" description="Disordered" evidence="1">
    <location>
        <begin position="1"/>
        <end position="43"/>
    </location>
</feature>
<reference evidence="3" key="1">
    <citation type="submission" date="2016-02" db="EMBL/GenBank/DDBJ databases">
        <title>Draft genome sequence of Microdochium bolleyi, a fungal endophyte of beachgrass.</title>
        <authorList>
            <consortium name="DOE Joint Genome Institute"/>
            <person name="David A.S."/>
            <person name="May G."/>
            <person name="Haridas S."/>
            <person name="Lim J."/>
            <person name="Wang M."/>
            <person name="Labutti K."/>
            <person name="Lipzen A."/>
            <person name="Barry K."/>
            <person name="Grigoriev I.V."/>
        </authorList>
    </citation>
    <scope>NUCLEOTIDE SEQUENCE [LARGE SCALE GENOMIC DNA]</scope>
    <source>
        <strain evidence="3">J235TASD1</strain>
    </source>
</reference>